<evidence type="ECO:0000256" key="1">
    <source>
        <dbReference type="SAM" id="MobiDB-lite"/>
    </source>
</evidence>
<comment type="caution">
    <text evidence="2">The sequence shown here is derived from an EMBL/GenBank/DDBJ whole genome shotgun (WGS) entry which is preliminary data.</text>
</comment>
<organism evidence="2 3">
    <name type="scientific">Portunus trituberculatus</name>
    <name type="common">Swimming crab</name>
    <name type="synonym">Neptunus trituberculatus</name>
    <dbReference type="NCBI Taxonomy" id="210409"/>
    <lineage>
        <taxon>Eukaryota</taxon>
        <taxon>Metazoa</taxon>
        <taxon>Ecdysozoa</taxon>
        <taxon>Arthropoda</taxon>
        <taxon>Crustacea</taxon>
        <taxon>Multicrustacea</taxon>
        <taxon>Malacostraca</taxon>
        <taxon>Eumalacostraca</taxon>
        <taxon>Eucarida</taxon>
        <taxon>Decapoda</taxon>
        <taxon>Pleocyemata</taxon>
        <taxon>Brachyura</taxon>
        <taxon>Eubrachyura</taxon>
        <taxon>Portunoidea</taxon>
        <taxon>Portunidae</taxon>
        <taxon>Portuninae</taxon>
        <taxon>Portunus</taxon>
    </lineage>
</organism>
<accession>A0A5B7K209</accession>
<evidence type="ECO:0000313" key="3">
    <source>
        <dbReference type="Proteomes" id="UP000324222"/>
    </source>
</evidence>
<feature type="compositionally biased region" description="Basic residues" evidence="1">
    <location>
        <begin position="16"/>
        <end position="26"/>
    </location>
</feature>
<dbReference type="Proteomes" id="UP000324222">
    <property type="component" value="Unassembled WGS sequence"/>
</dbReference>
<name>A0A5B7K209_PORTR</name>
<reference evidence="2 3" key="1">
    <citation type="submission" date="2019-05" db="EMBL/GenBank/DDBJ databases">
        <title>Another draft genome of Portunus trituberculatus and its Hox gene families provides insights of decapod evolution.</title>
        <authorList>
            <person name="Jeong J.-H."/>
            <person name="Song I."/>
            <person name="Kim S."/>
            <person name="Choi T."/>
            <person name="Kim D."/>
            <person name="Ryu S."/>
            <person name="Kim W."/>
        </authorList>
    </citation>
    <scope>NUCLEOTIDE SEQUENCE [LARGE SCALE GENOMIC DNA]</scope>
    <source>
        <tissue evidence="2">Muscle</tissue>
    </source>
</reference>
<dbReference type="EMBL" id="VSRR010123796">
    <property type="protein sequence ID" value="MPD00654.1"/>
    <property type="molecule type" value="Genomic_DNA"/>
</dbReference>
<dbReference type="AlphaFoldDB" id="A0A5B7K209"/>
<sequence length="26" mass="3048">MRSHLNPVRNTLALRHMQRSRHPAAP</sequence>
<gene>
    <name evidence="2" type="ORF">E2C01_096142</name>
</gene>
<keyword evidence="3" id="KW-1185">Reference proteome</keyword>
<protein>
    <submittedName>
        <fullName evidence="2">Uncharacterized protein</fullName>
    </submittedName>
</protein>
<feature type="region of interest" description="Disordered" evidence="1">
    <location>
        <begin position="1"/>
        <end position="26"/>
    </location>
</feature>
<evidence type="ECO:0000313" key="2">
    <source>
        <dbReference type="EMBL" id="MPD00654.1"/>
    </source>
</evidence>
<proteinExistence type="predicted"/>